<dbReference type="GO" id="GO:0003700">
    <property type="term" value="F:DNA-binding transcription factor activity"/>
    <property type="evidence" value="ECO:0007669"/>
    <property type="project" value="TreeGrafter"/>
</dbReference>
<dbReference type="OrthoDB" id="891936at2"/>
<keyword evidence="6" id="KW-1185">Reference proteome</keyword>
<dbReference type="CDD" id="cd01392">
    <property type="entry name" value="HTH_LacI"/>
    <property type="match status" value="1"/>
</dbReference>
<dbReference type="Gene3D" id="3.40.50.2300">
    <property type="match status" value="2"/>
</dbReference>
<dbReference type="PROSITE" id="PS50932">
    <property type="entry name" value="HTH_LACI_2"/>
    <property type="match status" value="1"/>
</dbReference>
<dbReference type="InterPro" id="IPR028082">
    <property type="entry name" value="Peripla_BP_I"/>
</dbReference>
<comment type="caution">
    <text evidence="5">The sequence shown here is derived from an EMBL/GenBank/DDBJ whole genome shotgun (WGS) entry which is preliminary data.</text>
</comment>
<keyword evidence="3" id="KW-0804">Transcription</keyword>
<dbReference type="PANTHER" id="PTHR30146:SF109">
    <property type="entry name" value="HTH-TYPE TRANSCRIPTIONAL REGULATOR GALS"/>
    <property type="match status" value="1"/>
</dbReference>
<dbReference type="CDD" id="cd06267">
    <property type="entry name" value="PBP1_LacI_sugar_binding-like"/>
    <property type="match status" value="1"/>
</dbReference>
<evidence type="ECO:0000313" key="5">
    <source>
        <dbReference type="EMBL" id="OUJ71631.1"/>
    </source>
</evidence>
<sequence>MAANRASIADLAKKLNISVSTVSRALNNHTSISESTRKKVWQLAKEVNYQPNHLAAALRKGRSNLLGVMVPHIEGHFFSSVMHGIETVASKVGFNVMICQSNENVASEKKNIESLLNAQVEGVLVSLARNTHDFKHFEKVSKRAIPLVFFDRVLEGLNVSSVIIDDYLGAYQAVTHLIEQGCQRIAHFAGPQHLNIYKNRQRGYQDALQAHGLSVEDDLIFTCDMKTEDGVEGMEKLLALAVPPDAVFSASDFSAVGAMQVLKARQLRVPHDMALVGFSNETFTSLTEPRITSVDQRCEQMGQSAVKLFLEMLEEKSGEFSPRRIVLQPELLIRESSLRLQPHLIPHVTAR</sequence>
<dbReference type="Pfam" id="PF13377">
    <property type="entry name" value="Peripla_BP_3"/>
    <property type="match status" value="1"/>
</dbReference>
<accession>A0A243WA39</accession>
<keyword evidence="2" id="KW-0238">DNA-binding</keyword>
<dbReference type="Pfam" id="PF00356">
    <property type="entry name" value="LacI"/>
    <property type="match status" value="1"/>
</dbReference>
<name>A0A243WA39_9BACT</name>
<dbReference type="AlphaFoldDB" id="A0A243WA39"/>
<evidence type="ECO:0000313" key="6">
    <source>
        <dbReference type="Proteomes" id="UP000194873"/>
    </source>
</evidence>
<evidence type="ECO:0000256" key="3">
    <source>
        <dbReference type="ARBA" id="ARBA00023163"/>
    </source>
</evidence>
<evidence type="ECO:0000259" key="4">
    <source>
        <dbReference type="PROSITE" id="PS50932"/>
    </source>
</evidence>
<dbReference type="SMART" id="SM00354">
    <property type="entry name" value="HTH_LACI"/>
    <property type="match status" value="1"/>
</dbReference>
<protein>
    <submittedName>
        <fullName evidence="5">LacI family transcriptional regulator</fullName>
    </submittedName>
</protein>
<keyword evidence="1" id="KW-0805">Transcription regulation</keyword>
<dbReference type="PANTHER" id="PTHR30146">
    <property type="entry name" value="LACI-RELATED TRANSCRIPTIONAL REPRESSOR"/>
    <property type="match status" value="1"/>
</dbReference>
<dbReference type="Proteomes" id="UP000194873">
    <property type="component" value="Unassembled WGS sequence"/>
</dbReference>
<dbReference type="InterPro" id="IPR010982">
    <property type="entry name" value="Lambda_DNA-bd_dom_sf"/>
</dbReference>
<feature type="domain" description="HTH lacI-type" evidence="4">
    <location>
        <begin position="6"/>
        <end position="60"/>
    </location>
</feature>
<dbReference type="EMBL" id="MTSE01000015">
    <property type="protein sequence ID" value="OUJ71631.1"/>
    <property type="molecule type" value="Genomic_DNA"/>
</dbReference>
<gene>
    <name evidence="5" type="ORF">BXP70_21345</name>
</gene>
<dbReference type="RefSeq" id="WP_086596148.1">
    <property type="nucleotide sequence ID" value="NZ_MTSE01000015.1"/>
</dbReference>
<evidence type="ECO:0000256" key="2">
    <source>
        <dbReference type="ARBA" id="ARBA00023125"/>
    </source>
</evidence>
<dbReference type="GO" id="GO:0000976">
    <property type="term" value="F:transcription cis-regulatory region binding"/>
    <property type="evidence" value="ECO:0007669"/>
    <property type="project" value="TreeGrafter"/>
</dbReference>
<dbReference type="Gene3D" id="1.10.260.40">
    <property type="entry name" value="lambda repressor-like DNA-binding domains"/>
    <property type="match status" value="1"/>
</dbReference>
<dbReference type="SUPFAM" id="SSF47413">
    <property type="entry name" value="lambda repressor-like DNA-binding domains"/>
    <property type="match status" value="1"/>
</dbReference>
<reference evidence="5 6" key="1">
    <citation type="submission" date="2017-01" db="EMBL/GenBank/DDBJ databases">
        <title>A new Hymenobacter.</title>
        <authorList>
            <person name="Liang Y."/>
            <person name="Feng F."/>
        </authorList>
    </citation>
    <scope>NUCLEOTIDE SEQUENCE [LARGE SCALE GENOMIC DNA]</scope>
    <source>
        <strain evidence="5">MIMBbqt21</strain>
    </source>
</reference>
<dbReference type="InterPro" id="IPR000843">
    <property type="entry name" value="HTH_LacI"/>
</dbReference>
<proteinExistence type="predicted"/>
<evidence type="ECO:0000256" key="1">
    <source>
        <dbReference type="ARBA" id="ARBA00023015"/>
    </source>
</evidence>
<organism evidence="5 6">
    <name type="scientific">Hymenobacter crusticola</name>
    <dbReference type="NCBI Taxonomy" id="1770526"/>
    <lineage>
        <taxon>Bacteria</taxon>
        <taxon>Pseudomonadati</taxon>
        <taxon>Bacteroidota</taxon>
        <taxon>Cytophagia</taxon>
        <taxon>Cytophagales</taxon>
        <taxon>Hymenobacteraceae</taxon>
        <taxon>Hymenobacter</taxon>
    </lineage>
</organism>
<dbReference type="SUPFAM" id="SSF53822">
    <property type="entry name" value="Periplasmic binding protein-like I"/>
    <property type="match status" value="1"/>
</dbReference>
<dbReference type="InterPro" id="IPR046335">
    <property type="entry name" value="LacI/GalR-like_sensor"/>
</dbReference>